<dbReference type="STRING" id="288705.RSal33209_1825"/>
<keyword evidence="3" id="KW-0028">Amino-acid biosynthesis</keyword>
<dbReference type="RefSeq" id="WP_012245229.1">
    <property type="nucleotide sequence ID" value="NC_010168.1"/>
</dbReference>
<evidence type="ECO:0000256" key="4">
    <source>
        <dbReference type="ARBA" id="ARBA00023239"/>
    </source>
</evidence>
<feature type="domain" description="Fumarate lyase N-terminal" evidence="5">
    <location>
        <begin position="77"/>
        <end position="282"/>
    </location>
</feature>
<dbReference type="InterPro" id="IPR000362">
    <property type="entry name" value="Fumarate_lyase_fam"/>
</dbReference>
<dbReference type="PRINTS" id="PR00149">
    <property type="entry name" value="FUMRATELYASE"/>
</dbReference>
<evidence type="ECO:0000313" key="6">
    <source>
        <dbReference type="EMBL" id="ABY23558.1"/>
    </source>
</evidence>
<dbReference type="UniPathway" id="UPA00068">
    <property type="reaction ID" value="UER00114"/>
</dbReference>
<keyword evidence="3" id="KW-0055">Arginine biosynthesis</keyword>
<dbReference type="Proteomes" id="UP000002007">
    <property type="component" value="Chromosome"/>
</dbReference>
<dbReference type="AlphaFoldDB" id="A9WN36"/>
<dbReference type="InterPro" id="IPR024083">
    <property type="entry name" value="Fumarase/histidase_N"/>
</dbReference>
<protein>
    <recommendedName>
        <fullName evidence="2">argininosuccinate lyase</fullName>
        <ecNumber evidence="2">4.3.2.1</ecNumber>
    </recommendedName>
</protein>
<comment type="pathway">
    <text evidence="1">Amino-acid biosynthesis; L-arginine biosynthesis; L-arginine from L-ornithine and carbamoyl phosphate: step 3/3.</text>
</comment>
<reference evidence="7" key="1">
    <citation type="journal article" date="2008" name="J. Bacteriol.">
        <title>Genome sequence of the fish pathogen Renibacterium salmoninarum suggests reductive evolution away from an environmental Arthrobacter ancestor.</title>
        <authorList>
            <person name="Wiens G.D."/>
            <person name="Rockey D.D."/>
            <person name="Wu Z."/>
            <person name="Chang J."/>
            <person name="Levy R."/>
            <person name="Crane S."/>
            <person name="Chen D.S."/>
            <person name="Capri G.R."/>
            <person name="Burnett J.R."/>
            <person name="Sudheesh P.S."/>
            <person name="Schipma M.J."/>
            <person name="Burd H."/>
            <person name="Bhattacharyya A."/>
            <person name="Rhodes L.D."/>
            <person name="Kaul R."/>
            <person name="Strom M.S."/>
        </authorList>
    </citation>
    <scope>NUCLEOTIDE SEQUENCE [LARGE SCALE GENOMIC DNA]</scope>
    <source>
        <strain evidence="7">ATCC 33209 / DSM 20767 / JCM 11484 / NBRC 15589 / NCIMB 2235</strain>
    </source>
</reference>
<dbReference type="eggNOG" id="COG0165">
    <property type="taxonomic scope" value="Bacteria"/>
</dbReference>
<accession>A9WN36</accession>
<dbReference type="InterPro" id="IPR008948">
    <property type="entry name" value="L-Aspartase-like"/>
</dbReference>
<evidence type="ECO:0000256" key="1">
    <source>
        <dbReference type="ARBA" id="ARBA00004941"/>
    </source>
</evidence>
<dbReference type="InterPro" id="IPR022761">
    <property type="entry name" value="Fumarate_lyase_N"/>
</dbReference>
<evidence type="ECO:0000259" key="5">
    <source>
        <dbReference type="Pfam" id="PF00206"/>
    </source>
</evidence>
<dbReference type="KEGG" id="rsa:RSal33209_1825"/>
<dbReference type="SMR" id="A9WN36"/>
<dbReference type="PANTHER" id="PTHR43814">
    <property type="entry name" value="ARGININOSUCCINATE LYASE"/>
    <property type="match status" value="1"/>
</dbReference>
<dbReference type="HOGENOM" id="CLU_027272_3_5_11"/>
<dbReference type="EMBL" id="CP000910">
    <property type="protein sequence ID" value="ABY23558.1"/>
    <property type="molecule type" value="Genomic_DNA"/>
</dbReference>
<dbReference type="EC" id="4.3.2.1" evidence="2"/>
<dbReference type="Gene3D" id="1.10.275.10">
    <property type="entry name" value="Fumarase/aspartase (N-terminal domain)"/>
    <property type="match status" value="1"/>
</dbReference>
<gene>
    <name evidence="6" type="ordered locus">RSal33209_1825</name>
</gene>
<name>A9WN36_RENSM</name>
<evidence type="ECO:0000256" key="2">
    <source>
        <dbReference type="ARBA" id="ARBA00012338"/>
    </source>
</evidence>
<evidence type="ECO:0000313" key="7">
    <source>
        <dbReference type="Proteomes" id="UP000002007"/>
    </source>
</evidence>
<organism evidence="6 7">
    <name type="scientific">Renibacterium salmoninarum (strain ATCC 33209 / DSM 20767 / JCM 11484 / NBRC 15589 / NCIMB 2235)</name>
    <dbReference type="NCBI Taxonomy" id="288705"/>
    <lineage>
        <taxon>Bacteria</taxon>
        <taxon>Bacillati</taxon>
        <taxon>Actinomycetota</taxon>
        <taxon>Actinomycetes</taxon>
        <taxon>Micrococcales</taxon>
        <taxon>Micrococcaceae</taxon>
        <taxon>Renibacterium</taxon>
    </lineage>
</organism>
<proteinExistence type="predicted"/>
<dbReference type="GO" id="GO:0004056">
    <property type="term" value="F:argininosuccinate lyase activity"/>
    <property type="evidence" value="ECO:0007669"/>
    <property type="project" value="UniProtKB-EC"/>
</dbReference>
<dbReference type="PANTHER" id="PTHR43814:SF1">
    <property type="entry name" value="ARGININOSUCCINATE LYASE"/>
    <property type="match status" value="1"/>
</dbReference>
<dbReference type="Gene3D" id="1.10.40.30">
    <property type="entry name" value="Fumarase/aspartase (C-terminal domain)"/>
    <property type="match status" value="1"/>
</dbReference>
<evidence type="ECO:0000256" key="3">
    <source>
        <dbReference type="ARBA" id="ARBA00022571"/>
    </source>
</evidence>
<sequence>MPNTFALEKRDIFFWLCQLDKASTVMTVEEGIAPENIGAQTASALRKIIAEADLPGAERPTDYLQVGPLLRAIVGPDSSRIHAGRSRQDILATVHRLLLRDRLLLVLHGLSELRAGLLRLAAQYRTAVLPAYTNGVQAQPVSFGHLALGYEATLQRASQRLTEAFPRVNSSPLGGAALATSSFPVNRTRLAELLGFDQPVQNSFDAVQLSPIDVGFEVAAGAMGLALSVGTFVQDVHAQFHHAKPWLLLDDDALLAPSTLMPQKRNPVALNRARLLASEVVGDGVSTAFAAHNVSSGLTDYKRGEAARTLERTVAMLAEVNAIVAALRVDSAAALAEVRADYSTTSELANILQRDADVPFHTGHQFASELVTFGRGAGLLADEIPFSEAQRIYRATAGQEIPLDETQFRSALDPVAMVAGFRGLGGPQAAEFERMHGDSAAILASDNDWLLDVESRLSLTEARLDTQLDALAQSAN</sequence>
<dbReference type="PRINTS" id="PR00145">
    <property type="entry name" value="ARGSUCLYASE"/>
</dbReference>
<keyword evidence="7" id="KW-1185">Reference proteome</keyword>
<keyword evidence="4 6" id="KW-0456">Lyase</keyword>
<dbReference type="SUPFAM" id="SSF48557">
    <property type="entry name" value="L-aspartase-like"/>
    <property type="match status" value="1"/>
</dbReference>
<dbReference type="InterPro" id="IPR009049">
    <property type="entry name" value="Argininosuccinate_lyase"/>
</dbReference>
<dbReference type="GO" id="GO:0042450">
    <property type="term" value="P:L-arginine biosynthetic process via ornithine"/>
    <property type="evidence" value="ECO:0007669"/>
    <property type="project" value="InterPro"/>
</dbReference>
<dbReference type="GO" id="GO:0005829">
    <property type="term" value="C:cytosol"/>
    <property type="evidence" value="ECO:0007669"/>
    <property type="project" value="TreeGrafter"/>
</dbReference>
<dbReference type="Pfam" id="PF00206">
    <property type="entry name" value="Lyase_1"/>
    <property type="match status" value="1"/>
</dbReference>
<dbReference type="Gene3D" id="1.20.200.10">
    <property type="entry name" value="Fumarase/aspartase (Central domain)"/>
    <property type="match status" value="1"/>
</dbReference>